<evidence type="ECO:0000313" key="3">
    <source>
        <dbReference type="Proteomes" id="UP000734854"/>
    </source>
</evidence>
<dbReference type="EMBL" id="JACMSC010000001">
    <property type="protein sequence ID" value="KAG6536641.1"/>
    <property type="molecule type" value="Genomic_DNA"/>
</dbReference>
<accession>A0A8J5LYN7</accession>
<dbReference type="Proteomes" id="UP000734854">
    <property type="component" value="Unassembled WGS sequence"/>
</dbReference>
<reference evidence="2 3" key="1">
    <citation type="submission" date="2020-08" db="EMBL/GenBank/DDBJ databases">
        <title>Plant Genome Project.</title>
        <authorList>
            <person name="Zhang R.-G."/>
        </authorList>
    </citation>
    <scope>NUCLEOTIDE SEQUENCE [LARGE SCALE GENOMIC DNA]</scope>
    <source>
        <tissue evidence="2">Rhizome</tissue>
    </source>
</reference>
<dbReference type="PANTHER" id="PTHR31972">
    <property type="entry name" value="EXPRESSED PROTEIN"/>
    <property type="match status" value="1"/>
</dbReference>
<dbReference type="PANTHER" id="PTHR31972:SF3">
    <property type="entry name" value="OS09G0416600 PROTEIN"/>
    <property type="match status" value="1"/>
</dbReference>
<proteinExistence type="predicted"/>
<dbReference type="AlphaFoldDB" id="A0A8J5LYN7"/>
<dbReference type="InterPro" id="IPR008586">
    <property type="entry name" value="DUF868_pln"/>
</dbReference>
<gene>
    <name evidence="2" type="ORF">ZIOFF_001699</name>
</gene>
<dbReference type="Pfam" id="PF05910">
    <property type="entry name" value="DUF868"/>
    <property type="match status" value="1"/>
</dbReference>
<organism evidence="2 3">
    <name type="scientific">Zingiber officinale</name>
    <name type="common">Ginger</name>
    <name type="synonym">Amomum zingiber</name>
    <dbReference type="NCBI Taxonomy" id="94328"/>
    <lineage>
        <taxon>Eukaryota</taxon>
        <taxon>Viridiplantae</taxon>
        <taxon>Streptophyta</taxon>
        <taxon>Embryophyta</taxon>
        <taxon>Tracheophyta</taxon>
        <taxon>Spermatophyta</taxon>
        <taxon>Magnoliopsida</taxon>
        <taxon>Liliopsida</taxon>
        <taxon>Zingiberales</taxon>
        <taxon>Zingiberaceae</taxon>
        <taxon>Zingiber</taxon>
    </lineage>
</organism>
<protein>
    <submittedName>
        <fullName evidence="2">Uncharacterized protein</fullName>
    </submittedName>
</protein>
<feature type="region of interest" description="Disordered" evidence="1">
    <location>
        <begin position="137"/>
        <end position="157"/>
    </location>
</feature>
<evidence type="ECO:0000313" key="2">
    <source>
        <dbReference type="EMBL" id="KAG6536641.1"/>
    </source>
</evidence>
<feature type="compositionally biased region" description="Low complexity" evidence="1">
    <location>
        <begin position="146"/>
        <end position="157"/>
    </location>
</feature>
<keyword evidence="3" id="KW-1185">Reference proteome</keyword>
<comment type="caution">
    <text evidence="2">The sequence shown here is derived from an EMBL/GenBank/DDBJ whole genome shotgun (WGS) entry which is preliminary data.</text>
</comment>
<sequence length="192" mass="22352">MGEYSGGRRLYRTRAWIGDRYREISIELWAKEKGKEMWMSVEIDGKRLLFVRRLRWKFRGNQRLELDGAAGARDSAPEELGHAVFLLRFEGPQKSSPRREDNFTRSSIFINWVSERYDRKMGLINWSWSGSGVVDEHRRRGRKSSTQKSSYSSSASSASSASTWSVMEWASPKEVDLRRVQGFSLLVYAWKN</sequence>
<evidence type="ECO:0000256" key="1">
    <source>
        <dbReference type="SAM" id="MobiDB-lite"/>
    </source>
</evidence>
<name>A0A8J5LYN7_ZINOF</name>